<dbReference type="InterPro" id="IPR000719">
    <property type="entry name" value="Prot_kinase_dom"/>
</dbReference>
<dbReference type="InterPro" id="IPR001245">
    <property type="entry name" value="Ser-Thr/Tyr_kinase_cat_dom"/>
</dbReference>
<keyword evidence="1" id="KW-0175">Coiled coil</keyword>
<reference evidence="3 4" key="1">
    <citation type="submission" date="2024-04" db="EMBL/GenBank/DDBJ databases">
        <title>Tritrichomonas musculus Genome.</title>
        <authorList>
            <person name="Alves-Ferreira E."/>
            <person name="Grigg M."/>
            <person name="Lorenzi H."/>
            <person name="Galac M."/>
        </authorList>
    </citation>
    <scope>NUCLEOTIDE SEQUENCE [LARGE SCALE GENOMIC DNA]</scope>
    <source>
        <strain evidence="3 4">EAF2021</strain>
    </source>
</reference>
<dbReference type="SUPFAM" id="SSF56112">
    <property type="entry name" value="Protein kinase-like (PK-like)"/>
    <property type="match status" value="1"/>
</dbReference>
<dbReference type="Gene3D" id="1.10.510.10">
    <property type="entry name" value="Transferase(Phosphotransferase) domain 1"/>
    <property type="match status" value="1"/>
</dbReference>
<feature type="coiled-coil region" evidence="1">
    <location>
        <begin position="286"/>
        <end position="348"/>
    </location>
</feature>
<dbReference type="PANTHER" id="PTHR45661">
    <property type="entry name" value="SURFACE ANTIGEN"/>
    <property type="match status" value="1"/>
</dbReference>
<dbReference type="SMART" id="SM00220">
    <property type="entry name" value="S_TKc"/>
    <property type="match status" value="1"/>
</dbReference>
<evidence type="ECO:0000313" key="4">
    <source>
        <dbReference type="Proteomes" id="UP001470230"/>
    </source>
</evidence>
<dbReference type="InterPro" id="IPR026906">
    <property type="entry name" value="LRR_5"/>
</dbReference>
<dbReference type="SUPFAM" id="SSF52058">
    <property type="entry name" value="L domain-like"/>
    <property type="match status" value="2"/>
</dbReference>
<dbReference type="InterPro" id="IPR008271">
    <property type="entry name" value="Ser/Thr_kinase_AS"/>
</dbReference>
<dbReference type="InterPro" id="IPR011009">
    <property type="entry name" value="Kinase-like_dom_sf"/>
</dbReference>
<accession>A0ABR2H202</accession>
<dbReference type="PROSITE" id="PS00108">
    <property type="entry name" value="PROTEIN_KINASE_ST"/>
    <property type="match status" value="1"/>
</dbReference>
<dbReference type="Pfam" id="PF13306">
    <property type="entry name" value="LRR_5"/>
    <property type="match status" value="2"/>
</dbReference>
<feature type="domain" description="Protein kinase" evidence="2">
    <location>
        <begin position="1"/>
        <end position="226"/>
    </location>
</feature>
<dbReference type="PRINTS" id="PR00109">
    <property type="entry name" value="TYRKINASE"/>
</dbReference>
<dbReference type="Proteomes" id="UP001470230">
    <property type="component" value="Unassembled WGS sequence"/>
</dbReference>
<evidence type="ECO:0000259" key="2">
    <source>
        <dbReference type="PROSITE" id="PS50011"/>
    </source>
</evidence>
<sequence>MKVQHPTIIHFEGFSFQDFQGYDNITIFIDYMEKGTLSDILEKEQHSLLPLDFDNTKRQMILVGISRGMMILHKNNVIHRDLKPENVLLDNDYKPLITDFGLSKIFTSQNSQSQSMATCGTYAYMAPEVIEGNRFSTKADVYAFGILMYEVVTGTSAMKSMTNNKPFNARKFMNSVVSGGRPTFQDEEIKPGLRRMIEQCWSNNPDERPTFSELYSKLSLADEEFYIDNDNNICEAVFKLEVEYEDNEDSLIPTNFCFDYVDFDELFLYIDEINEETNSSSNDEQLKSLKNEINELKTHAKKVENENTALKNDVSNIKNENKQLKNDISELKEIISNLKNEQQKIANMNICNQIEKPPEEELQDECIELAEKAKSEKLTSIELPPFLQKVPDSLLEGCDELKTVKIPFSVTEIGSRAFANCSSLSQVRIPSSVTKIGEYAFYRCSSLTKIVIPSSVTSIGPNAFWQCSSLKQITIPSSLTVLDFSVLSECSSLTQITIPSSVTEIGINAFEQCSSLSQITIPSSVSKIDPTFLANCFNIKEITVTRCGEERVKYSEDKFLLHKTDSSSDTFDTLLFAISNSKKVIIPSFIKTIGSLSGCSSMTQITIPSSVTKILQYAFNGCSSLTDIKIPPSVTEIGDYAFSGCSSLTRITIPSSVTEIGSYAFNKCQSLINISIPSSICLIRFSSFSYCTSLAEVTIPSSVTSIESYAFEGCTSLTQVTIPSSVTKIGSYAFGGCTSLAEVTIPSSVTGNAENAFSSNTKVIKA</sequence>
<dbReference type="InterPro" id="IPR032675">
    <property type="entry name" value="LRR_dom_sf"/>
</dbReference>
<evidence type="ECO:0000256" key="1">
    <source>
        <dbReference type="SAM" id="Coils"/>
    </source>
</evidence>
<dbReference type="Pfam" id="PF00069">
    <property type="entry name" value="Pkinase"/>
    <property type="match status" value="1"/>
</dbReference>
<dbReference type="PANTHER" id="PTHR45661:SF3">
    <property type="entry name" value="IG-LIKE DOMAIN-CONTAINING PROTEIN"/>
    <property type="match status" value="1"/>
</dbReference>
<dbReference type="EMBL" id="JAPFFF010000048">
    <property type="protein sequence ID" value="KAK8840239.1"/>
    <property type="molecule type" value="Genomic_DNA"/>
</dbReference>
<keyword evidence="4" id="KW-1185">Reference proteome</keyword>
<evidence type="ECO:0000313" key="3">
    <source>
        <dbReference type="EMBL" id="KAK8840239.1"/>
    </source>
</evidence>
<comment type="caution">
    <text evidence="3">The sequence shown here is derived from an EMBL/GenBank/DDBJ whole genome shotgun (WGS) entry which is preliminary data.</text>
</comment>
<dbReference type="PROSITE" id="PS50011">
    <property type="entry name" value="PROTEIN_KINASE_DOM"/>
    <property type="match status" value="1"/>
</dbReference>
<gene>
    <name evidence="3" type="ORF">M9Y10_031184</name>
</gene>
<protein>
    <recommendedName>
        <fullName evidence="2">Protein kinase domain-containing protein</fullName>
    </recommendedName>
</protein>
<dbReference type="Gene3D" id="3.80.10.10">
    <property type="entry name" value="Ribonuclease Inhibitor"/>
    <property type="match status" value="2"/>
</dbReference>
<dbReference type="Gene3D" id="1.20.5.170">
    <property type="match status" value="1"/>
</dbReference>
<organism evidence="3 4">
    <name type="scientific">Tritrichomonas musculus</name>
    <dbReference type="NCBI Taxonomy" id="1915356"/>
    <lineage>
        <taxon>Eukaryota</taxon>
        <taxon>Metamonada</taxon>
        <taxon>Parabasalia</taxon>
        <taxon>Tritrichomonadida</taxon>
        <taxon>Tritrichomonadidae</taxon>
        <taxon>Tritrichomonas</taxon>
    </lineage>
</organism>
<dbReference type="InterPro" id="IPR053139">
    <property type="entry name" value="Surface_bspA-like"/>
</dbReference>
<proteinExistence type="predicted"/>
<name>A0ABR2H202_9EUKA</name>